<dbReference type="SUPFAM" id="SSF111069">
    <property type="entry name" value="Hypothetical protein yfbM"/>
    <property type="match status" value="1"/>
</dbReference>
<evidence type="ECO:0000313" key="1">
    <source>
        <dbReference type="EMBL" id="MDI9862001.1"/>
    </source>
</evidence>
<comment type="caution">
    <text evidence="1">The sequence shown here is derived from an EMBL/GenBank/DDBJ whole genome shotgun (WGS) entry which is preliminary data.</text>
</comment>
<dbReference type="EMBL" id="JASHIF010000024">
    <property type="protein sequence ID" value="MDI9862001.1"/>
    <property type="molecule type" value="Genomic_DNA"/>
</dbReference>
<protein>
    <submittedName>
        <fullName evidence="1">DUF1877 family protein</fullName>
    </submittedName>
</protein>
<keyword evidence="2" id="KW-1185">Reference proteome</keyword>
<dbReference type="Gene3D" id="3.40.1760.10">
    <property type="entry name" value="YfbM-like super family"/>
    <property type="match status" value="1"/>
</dbReference>
<gene>
    <name evidence="1" type="ORF">QM524_22450</name>
</gene>
<evidence type="ECO:0000313" key="2">
    <source>
        <dbReference type="Proteomes" id="UP001236507"/>
    </source>
</evidence>
<name>A0ABT6YFR6_9BACT</name>
<accession>A0ABT6YFR6</accession>
<dbReference type="InterPro" id="IPR035944">
    <property type="entry name" value="YfbM-like_sf"/>
</dbReference>
<sequence>MMVFGVKNSENIVEETDLYEQIETSENEAVDLGKVFMDLAMVLTNDVDPFSQIESIGFKSVLGISGTGEFEVGSYNVVGYLNHLQLQEVTNWLLSLSINSLEDFEQWYEKLDEEVKTTLEEFSTDSEQIYEGSFEPLLSLYQKLVEEEKAALFCLSM</sequence>
<proteinExistence type="predicted"/>
<organism evidence="1 2">
    <name type="scientific">Flectobacillus roseus</name>
    <dbReference type="NCBI Taxonomy" id="502259"/>
    <lineage>
        <taxon>Bacteria</taxon>
        <taxon>Pseudomonadati</taxon>
        <taxon>Bacteroidota</taxon>
        <taxon>Cytophagia</taxon>
        <taxon>Cytophagales</taxon>
        <taxon>Flectobacillaceae</taxon>
        <taxon>Flectobacillus</taxon>
    </lineage>
</organism>
<dbReference type="Proteomes" id="UP001236507">
    <property type="component" value="Unassembled WGS sequence"/>
</dbReference>
<reference evidence="1 2" key="1">
    <citation type="submission" date="2023-05" db="EMBL/GenBank/DDBJ databases">
        <title>Novel species of genus Flectobacillus isolated from stream in China.</title>
        <authorList>
            <person name="Lu H."/>
        </authorList>
    </citation>
    <scope>NUCLEOTIDE SEQUENCE [LARGE SCALE GENOMIC DNA]</scope>
    <source>
        <strain evidence="1 2">KCTC 42575</strain>
    </source>
</reference>
<dbReference type="RefSeq" id="WP_283346333.1">
    <property type="nucleotide sequence ID" value="NZ_JASHIF010000024.1"/>
</dbReference>